<dbReference type="SUPFAM" id="SSF160424">
    <property type="entry name" value="BH3703-like"/>
    <property type="match status" value="1"/>
</dbReference>
<proteinExistence type="predicted"/>
<dbReference type="AlphaFoldDB" id="A0A369WBT4"/>
<evidence type="ECO:0000313" key="1">
    <source>
        <dbReference type="EMBL" id="RDE19478.1"/>
    </source>
</evidence>
<accession>A0A369WBT4</accession>
<keyword evidence="2" id="KW-1185">Reference proteome</keyword>
<gene>
    <name evidence="1" type="ORF">DV711_11340</name>
</gene>
<organism evidence="1 2">
    <name type="scientific">Motiliproteus coralliicola</name>
    <dbReference type="NCBI Taxonomy" id="2283196"/>
    <lineage>
        <taxon>Bacteria</taxon>
        <taxon>Pseudomonadati</taxon>
        <taxon>Pseudomonadota</taxon>
        <taxon>Gammaproteobacteria</taxon>
        <taxon>Oceanospirillales</taxon>
        <taxon>Oceanospirillaceae</taxon>
        <taxon>Motiliproteus</taxon>
    </lineage>
</organism>
<evidence type="ECO:0000313" key="2">
    <source>
        <dbReference type="Proteomes" id="UP000253769"/>
    </source>
</evidence>
<comment type="caution">
    <text evidence="1">The sequence shown here is derived from an EMBL/GenBank/DDBJ whole genome shotgun (WGS) entry which is preliminary data.</text>
</comment>
<protein>
    <recommendedName>
        <fullName evidence="3">DUF600 family protein</fullName>
    </recommendedName>
</protein>
<reference evidence="1 2" key="1">
    <citation type="submission" date="2018-07" db="EMBL/GenBank/DDBJ databases">
        <title>Motiliproteus coralliicola sp. nov., a bacterium isolated from Coral.</title>
        <authorList>
            <person name="Wang G."/>
        </authorList>
    </citation>
    <scope>NUCLEOTIDE SEQUENCE [LARGE SCALE GENOMIC DNA]</scope>
    <source>
        <strain evidence="1 2">C34</strain>
    </source>
</reference>
<evidence type="ECO:0008006" key="3">
    <source>
        <dbReference type="Google" id="ProtNLM"/>
    </source>
</evidence>
<name>A0A369WBT4_9GAMM</name>
<sequence length="193" mass="22019">MISALGTAGTEILCHPTKIYAHARFHRRKMTGVFQFFFLFSRLPTCIQDIDMAKRARSRIKLLCVEIKMNEEASKIVIDLAKELISFVSSQESNWKTAYFRFHINGSNYGSNGSYEISESIKLFDPFEDESFFDTMNTQGKKLHNILSKKSEPFIVMLLTIDHSGNYKVLFENKDADKWKISKANGGTGVPNT</sequence>
<dbReference type="Proteomes" id="UP000253769">
    <property type="component" value="Unassembled WGS sequence"/>
</dbReference>
<dbReference type="InterPro" id="IPR036170">
    <property type="entry name" value="YezG-like_sf"/>
</dbReference>
<dbReference type="EMBL" id="QQOH01000003">
    <property type="protein sequence ID" value="RDE19478.1"/>
    <property type="molecule type" value="Genomic_DNA"/>
</dbReference>